<dbReference type="InterPro" id="IPR018376">
    <property type="entry name" value="Enoyl-CoA_hyd/isom_CS"/>
</dbReference>
<evidence type="ECO:0000256" key="3">
    <source>
        <dbReference type="RuleBase" id="RU003707"/>
    </source>
</evidence>
<dbReference type="Gene3D" id="3.90.226.10">
    <property type="entry name" value="2-enoyl-CoA Hydratase, Chain A, domain 1"/>
    <property type="match status" value="1"/>
</dbReference>
<dbReference type="Pfam" id="PF00378">
    <property type="entry name" value="ECH_1"/>
    <property type="match status" value="1"/>
</dbReference>
<organism evidence="4 5">
    <name type="scientific">Nocardioides humi</name>
    <dbReference type="NCBI Taxonomy" id="449461"/>
    <lineage>
        <taxon>Bacteria</taxon>
        <taxon>Bacillati</taxon>
        <taxon>Actinomycetota</taxon>
        <taxon>Actinomycetes</taxon>
        <taxon>Propionibacteriales</taxon>
        <taxon>Nocardioidaceae</taxon>
        <taxon>Nocardioides</taxon>
    </lineage>
</organism>
<dbReference type="PROSITE" id="PS00166">
    <property type="entry name" value="ENOYL_COA_HYDRATASE"/>
    <property type="match status" value="1"/>
</dbReference>
<sequence>MSTSLPASRTSVSVHDLGEGIAEVRLDEPDRFNTLEAVLVEDLHAVLGELAARTDVRVVVLTGAGKHFCAGANLHGHGAAPGGDGSRAVPDWMSVQEHIASLVTRLRSLRMPVIAAVQGAATGGGFALALASDIRVCSDDARFNAAFVKIGLSACDVGVSWVLPRLVGASRAFEIMLTGRFVPAEEADRIGLVSRVVPRAELLDAAMEVARAIAEHTPFGVRMTKQVMWSELEIPSQAAGLDLENRTQVAAAYTEDHREAVAAFLEKRPASYRNR</sequence>
<evidence type="ECO:0000313" key="5">
    <source>
        <dbReference type="Proteomes" id="UP001500842"/>
    </source>
</evidence>
<keyword evidence="2" id="KW-0456">Lyase</keyword>
<protein>
    <submittedName>
        <fullName evidence="4">Enoyl-CoA hydratase/isomerase family protein</fullName>
    </submittedName>
</protein>
<dbReference type="InterPro" id="IPR014748">
    <property type="entry name" value="Enoyl-CoA_hydra_C"/>
</dbReference>
<evidence type="ECO:0000256" key="1">
    <source>
        <dbReference type="ARBA" id="ARBA00005254"/>
    </source>
</evidence>
<dbReference type="Proteomes" id="UP001500842">
    <property type="component" value="Unassembled WGS sequence"/>
</dbReference>
<evidence type="ECO:0000313" key="4">
    <source>
        <dbReference type="EMBL" id="GAA1518402.1"/>
    </source>
</evidence>
<name>A0ABN2AFW5_9ACTN</name>
<dbReference type="PANTHER" id="PTHR11941">
    <property type="entry name" value="ENOYL-COA HYDRATASE-RELATED"/>
    <property type="match status" value="1"/>
</dbReference>
<dbReference type="CDD" id="cd06558">
    <property type="entry name" value="crotonase-like"/>
    <property type="match status" value="1"/>
</dbReference>
<dbReference type="SUPFAM" id="SSF52096">
    <property type="entry name" value="ClpP/crotonase"/>
    <property type="match status" value="1"/>
</dbReference>
<dbReference type="Gene3D" id="1.10.12.10">
    <property type="entry name" value="Lyase 2-enoyl-coa Hydratase, Chain A, domain 2"/>
    <property type="match status" value="1"/>
</dbReference>
<comment type="caution">
    <text evidence="4">The sequence shown here is derived from an EMBL/GenBank/DDBJ whole genome shotgun (WGS) entry which is preliminary data.</text>
</comment>
<dbReference type="InterPro" id="IPR029045">
    <property type="entry name" value="ClpP/crotonase-like_dom_sf"/>
</dbReference>
<reference evidence="4 5" key="1">
    <citation type="journal article" date="2019" name="Int. J. Syst. Evol. Microbiol.">
        <title>The Global Catalogue of Microorganisms (GCM) 10K type strain sequencing project: providing services to taxonomists for standard genome sequencing and annotation.</title>
        <authorList>
            <consortium name="The Broad Institute Genomics Platform"/>
            <consortium name="The Broad Institute Genome Sequencing Center for Infectious Disease"/>
            <person name="Wu L."/>
            <person name="Ma J."/>
        </authorList>
    </citation>
    <scope>NUCLEOTIDE SEQUENCE [LARGE SCALE GENOMIC DNA]</scope>
    <source>
        <strain evidence="4 5">JCM 14942</strain>
    </source>
</reference>
<keyword evidence="5" id="KW-1185">Reference proteome</keyword>
<evidence type="ECO:0000256" key="2">
    <source>
        <dbReference type="ARBA" id="ARBA00023239"/>
    </source>
</evidence>
<accession>A0ABN2AFW5</accession>
<dbReference type="RefSeq" id="WP_141005696.1">
    <property type="nucleotide sequence ID" value="NZ_BAAAOR010000016.1"/>
</dbReference>
<proteinExistence type="inferred from homology"/>
<dbReference type="EMBL" id="BAAAOR010000016">
    <property type="protein sequence ID" value="GAA1518402.1"/>
    <property type="molecule type" value="Genomic_DNA"/>
</dbReference>
<comment type="similarity">
    <text evidence="1 3">Belongs to the enoyl-CoA hydratase/isomerase family.</text>
</comment>
<dbReference type="InterPro" id="IPR001753">
    <property type="entry name" value="Enoyl-CoA_hydra/iso"/>
</dbReference>
<gene>
    <name evidence="4" type="ORF">GCM10009788_23080</name>
</gene>
<dbReference type="PANTHER" id="PTHR11941:SF130">
    <property type="entry name" value="ENOYL-COA HYDRATASE ECHA12-RELATED"/>
    <property type="match status" value="1"/>
</dbReference>